<dbReference type="EC" id="3.5.4.2" evidence="2"/>
<gene>
    <name evidence="7" type="ORF">GNP93_01550</name>
</gene>
<dbReference type="InterPro" id="IPR006680">
    <property type="entry name" value="Amidohydro-rel"/>
</dbReference>
<dbReference type="InterPro" id="IPR026912">
    <property type="entry name" value="Adenine_deam_C"/>
</dbReference>
<dbReference type="Gene3D" id="3.20.20.140">
    <property type="entry name" value="Metal-dependent hydrolases"/>
    <property type="match status" value="1"/>
</dbReference>
<dbReference type="GO" id="GO:0000034">
    <property type="term" value="F:adenine deaminase activity"/>
    <property type="evidence" value="ECO:0007669"/>
    <property type="project" value="UniProtKB-EC"/>
</dbReference>
<dbReference type="Pfam" id="PF13382">
    <property type="entry name" value="Adenine_deam_C"/>
    <property type="match status" value="1"/>
</dbReference>
<evidence type="ECO:0000256" key="2">
    <source>
        <dbReference type="ARBA" id="ARBA00012782"/>
    </source>
</evidence>
<keyword evidence="3 7" id="KW-0378">Hydrolase</keyword>
<evidence type="ECO:0000256" key="1">
    <source>
        <dbReference type="ARBA" id="ARBA00006773"/>
    </source>
</evidence>
<sequence length="588" mass="64706">MKWRANRYELIEVSKGQRPADLFIQGGTVVNVYSGELLPQNVAVYKDRIAYVGESCAMVGENTRVIDAAGQFVCPGFIEVHAHPWVIYNPVSLAAQSVSTGTTTIVNDNLFFYLHMGAQGFKRMVEDLRELPGNQLWLARLVSQAEFIGERDWFNHADLRMLLDMEEVVGTAEVTRWPLLYEGDPFLIETIEYAKKRGKLSDGHTAGCSYEKLNAIAASGISACHEAITAQETLDRLRLGLWTNLRNSSLRPDLEELIKAITEGKVDTHRLLMTTDGPHPAFILEEGFVNGLVRKAVRLGLPPVQAIQLVTVNAATFLRLDEEIGGIAPSRRADIIILPDLEQFEPSLVISGGETVFEGGSLQKELPHIDWSRYRIGRCLEVEKSVLANPDIYSFPHPNPDVPVPVIGFRSTVITKGMETTLPSKDGYADIAGKDGLLHVALIDRFGKWRTNGLIEGFADKLEGMASTYNTPTDLLAIGKNPEAMARAAASVHEMGGGIAIVQDGKLALEIPLPVGGMMTDHTSFAQAVNYQNELLAALKRLGYPFHDILYTLLFLTCDFLPGLRIVPLGVYDVKSHSVLRPPVPLQG</sequence>
<evidence type="ECO:0000259" key="6">
    <source>
        <dbReference type="Pfam" id="PF13382"/>
    </source>
</evidence>
<dbReference type="PANTHER" id="PTHR11113">
    <property type="entry name" value="N-ACETYLGLUCOSAMINE-6-PHOSPHATE DEACETYLASE"/>
    <property type="match status" value="1"/>
</dbReference>
<comment type="similarity">
    <text evidence="1">Belongs to the metallo-dependent hydrolases superfamily. Adenine deaminase family.</text>
</comment>
<dbReference type="Gene3D" id="2.30.40.10">
    <property type="entry name" value="Urease, subunit C, domain 1"/>
    <property type="match status" value="1"/>
</dbReference>
<evidence type="ECO:0000259" key="5">
    <source>
        <dbReference type="Pfam" id="PF01979"/>
    </source>
</evidence>
<feature type="domain" description="Adenine deaminase C-terminal" evidence="6">
    <location>
        <begin position="413"/>
        <end position="577"/>
    </location>
</feature>
<evidence type="ECO:0000313" key="7">
    <source>
        <dbReference type="EMBL" id="MUG69352.1"/>
    </source>
</evidence>
<dbReference type="EMBL" id="WNZX01000001">
    <property type="protein sequence ID" value="MUG69352.1"/>
    <property type="molecule type" value="Genomic_DNA"/>
</dbReference>
<organism evidence="7 8">
    <name type="scientific">Paenibacillus validus</name>
    <dbReference type="NCBI Taxonomy" id="44253"/>
    <lineage>
        <taxon>Bacteria</taxon>
        <taxon>Bacillati</taxon>
        <taxon>Bacillota</taxon>
        <taxon>Bacilli</taxon>
        <taxon>Bacillales</taxon>
        <taxon>Paenibacillaceae</taxon>
        <taxon>Paenibacillus</taxon>
    </lineage>
</organism>
<evidence type="ECO:0000313" key="8">
    <source>
        <dbReference type="Proteomes" id="UP000450917"/>
    </source>
</evidence>
<reference evidence="7 8" key="1">
    <citation type="submission" date="2019-11" db="EMBL/GenBank/DDBJ databases">
        <title>Draft genome sequences of five Paenibacillus species of dairy origin.</title>
        <authorList>
            <person name="Olajide A.M."/>
            <person name="Chen S."/>
            <person name="Lapointe G."/>
        </authorList>
    </citation>
    <scope>NUCLEOTIDE SEQUENCE [LARGE SCALE GENOMIC DNA]</scope>
    <source>
        <strain evidence="7 8">2CS3</strain>
    </source>
</reference>
<protein>
    <recommendedName>
        <fullName evidence="2">adenine deaminase</fullName>
        <ecNumber evidence="2">3.5.4.2</ecNumber>
    </recommendedName>
</protein>
<evidence type="ECO:0000256" key="3">
    <source>
        <dbReference type="ARBA" id="ARBA00022801"/>
    </source>
</evidence>
<proteinExistence type="inferred from homology"/>
<dbReference type="SUPFAM" id="SSF51556">
    <property type="entry name" value="Metallo-dependent hydrolases"/>
    <property type="match status" value="1"/>
</dbReference>
<dbReference type="InterPro" id="IPR011059">
    <property type="entry name" value="Metal-dep_hydrolase_composite"/>
</dbReference>
<dbReference type="SUPFAM" id="SSF51338">
    <property type="entry name" value="Composite domain of metallo-dependent hydrolases"/>
    <property type="match status" value="1"/>
</dbReference>
<accession>A0A7X3CQN1</accession>
<dbReference type="InterPro" id="IPR032466">
    <property type="entry name" value="Metal_Hydrolase"/>
</dbReference>
<dbReference type="PANTHER" id="PTHR11113:SF6">
    <property type="entry name" value="ADENINE DEAMINASE YERA-RELATED"/>
    <property type="match status" value="1"/>
</dbReference>
<dbReference type="Pfam" id="PF01979">
    <property type="entry name" value="Amidohydro_1"/>
    <property type="match status" value="1"/>
</dbReference>
<dbReference type="Proteomes" id="UP000450917">
    <property type="component" value="Unassembled WGS sequence"/>
</dbReference>
<evidence type="ECO:0000256" key="4">
    <source>
        <dbReference type="ARBA" id="ARBA00047720"/>
    </source>
</evidence>
<feature type="domain" description="Amidohydrolase-related" evidence="5">
    <location>
        <begin position="72"/>
        <end position="356"/>
    </location>
</feature>
<dbReference type="RefSeq" id="WP_155613835.1">
    <property type="nucleotide sequence ID" value="NZ_WNZX01000001.1"/>
</dbReference>
<dbReference type="AlphaFoldDB" id="A0A7X3CQN1"/>
<comment type="catalytic activity">
    <reaction evidence="4">
        <text>adenine + H2O + H(+) = hypoxanthine + NH4(+)</text>
        <dbReference type="Rhea" id="RHEA:23688"/>
        <dbReference type="ChEBI" id="CHEBI:15377"/>
        <dbReference type="ChEBI" id="CHEBI:15378"/>
        <dbReference type="ChEBI" id="CHEBI:16708"/>
        <dbReference type="ChEBI" id="CHEBI:17368"/>
        <dbReference type="ChEBI" id="CHEBI:28938"/>
        <dbReference type="EC" id="3.5.4.2"/>
    </reaction>
</comment>
<comment type="caution">
    <text evidence="7">The sequence shown here is derived from an EMBL/GenBank/DDBJ whole genome shotgun (WGS) entry which is preliminary data.</text>
</comment>
<name>A0A7X3CQN1_9BACL</name>
<keyword evidence="8" id="KW-1185">Reference proteome</keyword>